<dbReference type="EMBL" id="FNAG01000014">
    <property type="protein sequence ID" value="SDE02810.1"/>
    <property type="molecule type" value="Genomic_DNA"/>
</dbReference>
<dbReference type="Gene3D" id="3.30.70.100">
    <property type="match status" value="1"/>
</dbReference>
<dbReference type="OrthoDB" id="9799209at2"/>
<evidence type="ECO:0000256" key="7">
    <source>
        <dbReference type="SAM" id="Coils"/>
    </source>
</evidence>
<organism evidence="14 15">
    <name type="scientific">Aquimonas voraii</name>
    <dbReference type="NCBI Taxonomy" id="265719"/>
    <lineage>
        <taxon>Bacteria</taxon>
        <taxon>Pseudomonadati</taxon>
        <taxon>Pseudomonadota</taxon>
        <taxon>Gammaproteobacteria</taxon>
        <taxon>Lysobacterales</taxon>
        <taxon>Lysobacteraceae</taxon>
        <taxon>Aquimonas</taxon>
    </lineage>
</organism>
<feature type="domain" description="Mechanosensitive ion channel inner membrane" evidence="11">
    <location>
        <begin position="497"/>
        <end position="827"/>
    </location>
</feature>
<keyword evidence="4 8" id="KW-0812">Transmembrane</keyword>
<dbReference type="GO" id="GO:0008381">
    <property type="term" value="F:mechanosensitive monoatomic ion channel activity"/>
    <property type="evidence" value="ECO:0007669"/>
    <property type="project" value="UniProtKB-ARBA"/>
</dbReference>
<evidence type="ECO:0000256" key="2">
    <source>
        <dbReference type="ARBA" id="ARBA00008017"/>
    </source>
</evidence>
<keyword evidence="5 8" id="KW-1133">Transmembrane helix</keyword>
<evidence type="ECO:0000259" key="12">
    <source>
        <dbReference type="Pfam" id="PF21082"/>
    </source>
</evidence>
<feature type="domain" description="Mechanosensitive ion channel MscS" evidence="10">
    <location>
        <begin position="932"/>
        <end position="997"/>
    </location>
</feature>
<dbReference type="PANTHER" id="PTHR30347">
    <property type="entry name" value="POTASSIUM CHANNEL RELATED"/>
    <property type="match status" value="1"/>
</dbReference>
<evidence type="ECO:0000259" key="10">
    <source>
        <dbReference type="Pfam" id="PF00924"/>
    </source>
</evidence>
<dbReference type="SUPFAM" id="SSF82689">
    <property type="entry name" value="Mechanosensitive channel protein MscS (YggB), C-terminal domain"/>
    <property type="match status" value="1"/>
</dbReference>
<evidence type="ECO:0000256" key="6">
    <source>
        <dbReference type="ARBA" id="ARBA00023136"/>
    </source>
</evidence>
<feature type="coiled-coil region" evidence="7">
    <location>
        <begin position="80"/>
        <end position="181"/>
    </location>
</feature>
<feature type="signal peptide" evidence="9">
    <location>
        <begin position="1"/>
        <end position="25"/>
    </location>
</feature>
<evidence type="ECO:0000256" key="8">
    <source>
        <dbReference type="SAM" id="Phobius"/>
    </source>
</evidence>
<evidence type="ECO:0000256" key="4">
    <source>
        <dbReference type="ARBA" id="ARBA00022692"/>
    </source>
</evidence>
<dbReference type="Pfam" id="PF21088">
    <property type="entry name" value="MS_channel_1st"/>
    <property type="match status" value="1"/>
</dbReference>
<feature type="transmembrane region" description="Helical" evidence="8">
    <location>
        <begin position="847"/>
        <end position="869"/>
    </location>
</feature>
<keyword evidence="9" id="KW-0732">Signal</keyword>
<evidence type="ECO:0000256" key="9">
    <source>
        <dbReference type="SAM" id="SignalP"/>
    </source>
</evidence>
<evidence type="ECO:0000259" key="13">
    <source>
        <dbReference type="Pfam" id="PF21088"/>
    </source>
</evidence>
<dbReference type="Gene3D" id="2.30.30.60">
    <property type="match status" value="1"/>
</dbReference>
<feature type="domain" description="Mechanosensitive ion channel transmembrane helices 2/3" evidence="13">
    <location>
        <begin position="891"/>
        <end position="930"/>
    </location>
</feature>
<evidence type="ECO:0000259" key="11">
    <source>
        <dbReference type="Pfam" id="PF12794"/>
    </source>
</evidence>
<dbReference type="InterPro" id="IPR025692">
    <property type="entry name" value="MscS_IM_dom1"/>
</dbReference>
<dbReference type="InterPro" id="IPR010920">
    <property type="entry name" value="LSM_dom_sf"/>
</dbReference>
<dbReference type="InterPro" id="IPR011066">
    <property type="entry name" value="MscS_channel_C_sf"/>
</dbReference>
<feature type="transmembrane region" description="Helical" evidence="8">
    <location>
        <begin position="692"/>
        <end position="714"/>
    </location>
</feature>
<evidence type="ECO:0000256" key="3">
    <source>
        <dbReference type="ARBA" id="ARBA00022475"/>
    </source>
</evidence>
<dbReference type="Gene3D" id="1.10.287.1260">
    <property type="match status" value="1"/>
</dbReference>
<feature type="transmembrane region" description="Helical" evidence="8">
    <location>
        <begin position="618"/>
        <end position="641"/>
    </location>
</feature>
<reference evidence="14 15" key="1">
    <citation type="submission" date="2016-10" db="EMBL/GenBank/DDBJ databases">
        <authorList>
            <person name="de Groot N.N."/>
        </authorList>
    </citation>
    <scope>NUCLEOTIDE SEQUENCE [LARGE SCALE GENOMIC DNA]</scope>
    <source>
        <strain evidence="14 15">DSM 16957</strain>
    </source>
</reference>
<dbReference type="Pfam" id="PF00924">
    <property type="entry name" value="MS_channel_2nd"/>
    <property type="match status" value="1"/>
</dbReference>
<feature type="transmembrane region" description="Helical" evidence="8">
    <location>
        <begin position="890"/>
        <end position="911"/>
    </location>
</feature>
<feature type="transmembrane region" description="Helical" evidence="8">
    <location>
        <begin position="726"/>
        <end position="745"/>
    </location>
</feature>
<feature type="transmembrane region" description="Helical" evidence="8">
    <location>
        <begin position="494"/>
        <end position="513"/>
    </location>
</feature>
<keyword evidence="15" id="KW-1185">Reference proteome</keyword>
<evidence type="ECO:0000313" key="15">
    <source>
        <dbReference type="Proteomes" id="UP000199603"/>
    </source>
</evidence>
<feature type="transmembrane region" description="Helical" evidence="8">
    <location>
        <begin position="917"/>
        <end position="944"/>
    </location>
</feature>
<dbReference type="AlphaFoldDB" id="A0A1G6ZJU2"/>
<comment type="similarity">
    <text evidence="2">Belongs to the MscS (TC 1.A.23) family.</text>
</comment>
<feature type="transmembrane region" description="Helical" evidence="8">
    <location>
        <begin position="542"/>
        <end position="564"/>
    </location>
</feature>
<dbReference type="SUPFAM" id="SSF82861">
    <property type="entry name" value="Mechanosensitive channel protein MscS (YggB), transmembrane region"/>
    <property type="match status" value="1"/>
</dbReference>
<dbReference type="InterPro" id="IPR049278">
    <property type="entry name" value="MS_channel_C"/>
</dbReference>
<dbReference type="InterPro" id="IPR011014">
    <property type="entry name" value="MscS_channel_TM-2"/>
</dbReference>
<protein>
    <submittedName>
        <fullName evidence="14">Potassium efflux system protein</fullName>
    </submittedName>
</protein>
<dbReference type="InterPro" id="IPR049142">
    <property type="entry name" value="MS_channel_1st"/>
</dbReference>
<evidence type="ECO:0000256" key="5">
    <source>
        <dbReference type="ARBA" id="ARBA00022989"/>
    </source>
</evidence>
<dbReference type="GO" id="GO:0005886">
    <property type="term" value="C:plasma membrane"/>
    <property type="evidence" value="ECO:0007669"/>
    <property type="project" value="UniProtKB-SubCell"/>
</dbReference>
<feature type="chain" id="PRO_5011775323" evidence="9">
    <location>
        <begin position="26"/>
        <end position="1116"/>
    </location>
</feature>
<evidence type="ECO:0000256" key="1">
    <source>
        <dbReference type="ARBA" id="ARBA00004651"/>
    </source>
</evidence>
<dbReference type="InterPro" id="IPR052702">
    <property type="entry name" value="MscS-like_channel"/>
</dbReference>
<keyword evidence="3" id="KW-1003">Cell membrane</keyword>
<evidence type="ECO:0000313" key="14">
    <source>
        <dbReference type="EMBL" id="SDE02810.1"/>
    </source>
</evidence>
<dbReference type="PANTHER" id="PTHR30347:SF1">
    <property type="entry name" value="MECHANOSENSITIVE CHANNEL MSCK"/>
    <property type="match status" value="1"/>
</dbReference>
<dbReference type="InterPro" id="IPR023408">
    <property type="entry name" value="MscS_beta-dom_sf"/>
</dbReference>
<keyword evidence="7" id="KW-0175">Coiled coil</keyword>
<name>A0A1G6ZJU2_9GAMM</name>
<gene>
    <name evidence="14" type="ORF">SAMN04488509_11442</name>
</gene>
<sequence length="1116" mass="122386">MTMRRVALSILLITGLASICSAALAGRTDTADADVMALDALRERISAAAGLADAQRTELLAQLDSAHGDRASAAQVLTDTVRIEAEAARAEAEARAIERELERSSTGVAEAERARIQTLETPEALEEELRALEARIEPLRREQQTLAASLDALDVGNGSSLARLRETIGTLEQRLAGAQGTDLESQATRTRQLAELELRRAELKRAEIDEGTAELRRRVLELKLRRLRQQLGEAEALASVVQARLGERSESELAELLRQLDSEANALAEAADPLRDAAATNLSLGREFSSANARLTAMRIDAARVQHERERIERALRDAASRLALGADTEAVGAVLLRERQRLPQPEGLQREVSSLREEAVQIRLRLFDLADAGSALEIQRNDLHRALEEADARDPAILARVDGLLQTRDELLRRLETSLRRLLERIEQAEVALDAQLAASLQLKALLDRQLFWIPSHRSVDFEWLRAQPAGWFDLLAPGRLVESSARAIDAVFARPWSVLAGGLLVVALFVLQQRARQVLPELARPTRTIREDSYRHTWQALGWTLLAALPWAALAWLCGRLLQHAGDPGRYTHSIGTALAALAGSIALFTFLRWLVIDNGLAHAHFRWTRARRDALARIVPQAALVLLPAQFLSTLALVRGQDLAIDTAGRSLLIVFAIACGLLFHWLLAPGRLWSPRGGVVEPVRLRQALRIGLPALLGLTVGLTLAGYVFTASVLVLCLWQTGGALLLVSLLHGLLGRWFLLGERRIALHRAEERRAAALAEGVSDGELPADIEADRLDIQSISAQTKRLLRALSATALVLLLFWVWADILPALQRLDEIALWSFSDKTADGSAIVGQVSLRAALLGAAVLMLTVIAARNLPGLLEIGLLTRVQIDAPTRYAITSVARYAIVILGVIIGLGFLGMRWSQLQWMAAALTVGLGFGLQEIFANFVSGLILLFERPFRVGDVITIGEFTGRVTRIRTRATTILDFDNREVVIPNKAFITDRLTNWTLTDSMTRVTIRVGVAYGSDVAQVHRLLLQAAAECPHIASEPSPRTWLLAFGPSSLDFELRVFVPAIDQRLLAQSDLHGRIATLLAEHGIEIAFPQMDLHVRDMPRAPAAEDEGEAARAR</sequence>
<dbReference type="Pfam" id="PF12794">
    <property type="entry name" value="MscS_TM"/>
    <property type="match status" value="1"/>
</dbReference>
<feature type="transmembrane region" description="Helical" evidence="8">
    <location>
        <begin position="794"/>
        <end position="812"/>
    </location>
</feature>
<feature type="coiled-coil region" evidence="7">
    <location>
        <begin position="413"/>
        <end position="440"/>
    </location>
</feature>
<proteinExistence type="inferred from homology"/>
<feature type="transmembrane region" description="Helical" evidence="8">
    <location>
        <begin position="653"/>
        <end position="671"/>
    </location>
</feature>
<dbReference type="Pfam" id="PF21082">
    <property type="entry name" value="MS_channel_3rd"/>
    <property type="match status" value="1"/>
</dbReference>
<feature type="coiled-coil region" evidence="7">
    <location>
        <begin position="217"/>
        <end position="244"/>
    </location>
</feature>
<accession>A0A1G6ZJU2</accession>
<dbReference type="InterPro" id="IPR006685">
    <property type="entry name" value="MscS_channel_2nd"/>
</dbReference>
<dbReference type="RefSeq" id="WP_091245101.1">
    <property type="nucleotide sequence ID" value="NZ_FNAG01000014.1"/>
</dbReference>
<dbReference type="Proteomes" id="UP000199603">
    <property type="component" value="Unassembled WGS sequence"/>
</dbReference>
<feature type="transmembrane region" description="Helical" evidence="8">
    <location>
        <begin position="576"/>
        <end position="598"/>
    </location>
</feature>
<feature type="domain" description="Mechanosensitive ion channel MscS C-terminal" evidence="12">
    <location>
        <begin position="1005"/>
        <end position="1088"/>
    </location>
</feature>
<keyword evidence="6 8" id="KW-0472">Membrane</keyword>
<dbReference type="STRING" id="265719.SAMN04488509_11442"/>
<comment type="subcellular location">
    <subcellularLocation>
        <location evidence="1">Cell membrane</location>
        <topology evidence="1">Multi-pass membrane protein</topology>
    </subcellularLocation>
</comment>
<dbReference type="SUPFAM" id="SSF50182">
    <property type="entry name" value="Sm-like ribonucleoproteins"/>
    <property type="match status" value="1"/>
</dbReference>